<dbReference type="FunFam" id="3.20.20.70:FF:000016">
    <property type="entry name" value="Triosephosphate isomerase"/>
    <property type="match status" value="1"/>
</dbReference>
<comment type="subcellular location">
    <subcellularLocation>
        <location evidence="9 10">Cytoplasm</location>
    </subcellularLocation>
</comment>
<organism evidence="11 12">
    <name type="scientific">Mycoplasma anserisalpingitidis</name>
    <dbReference type="NCBI Taxonomy" id="519450"/>
    <lineage>
        <taxon>Bacteria</taxon>
        <taxon>Bacillati</taxon>
        <taxon>Mycoplasmatota</taxon>
        <taxon>Mollicutes</taxon>
        <taxon>Mycoplasmataceae</taxon>
        <taxon>Mycoplasma</taxon>
    </lineage>
</organism>
<dbReference type="AlphaFoldDB" id="A0A5B8J680"/>
<dbReference type="InterPro" id="IPR035990">
    <property type="entry name" value="TIM_sf"/>
</dbReference>
<dbReference type="KEGG" id="mans:FRW55_00430"/>
<dbReference type="InterPro" id="IPR000652">
    <property type="entry name" value="Triosephosphate_isomerase"/>
</dbReference>
<dbReference type="OrthoDB" id="9809429at2"/>
<keyword evidence="8 9" id="KW-0413">Isomerase</keyword>
<comment type="subunit">
    <text evidence="9 10">Homodimer.</text>
</comment>
<evidence type="ECO:0000256" key="3">
    <source>
        <dbReference type="ARBA" id="ARBA00011940"/>
    </source>
</evidence>
<evidence type="ECO:0000256" key="7">
    <source>
        <dbReference type="ARBA" id="ARBA00023152"/>
    </source>
</evidence>
<dbReference type="Proteomes" id="UP000318927">
    <property type="component" value="Chromosome"/>
</dbReference>
<dbReference type="GO" id="GO:0006096">
    <property type="term" value="P:glycolytic process"/>
    <property type="evidence" value="ECO:0007669"/>
    <property type="project" value="UniProtKB-UniRule"/>
</dbReference>
<comment type="function">
    <text evidence="9">Involved in the gluconeogenesis. Catalyzes stereospecifically the conversion of dihydroxyacetone phosphate (DHAP) to D-glyceraldehyde-3-phosphate (G3P).</text>
</comment>
<dbReference type="UniPathway" id="UPA00109">
    <property type="reaction ID" value="UER00189"/>
</dbReference>
<dbReference type="GO" id="GO:0004807">
    <property type="term" value="F:triose-phosphate isomerase activity"/>
    <property type="evidence" value="ECO:0007669"/>
    <property type="project" value="UniProtKB-UniRule"/>
</dbReference>
<dbReference type="PROSITE" id="PS51440">
    <property type="entry name" value="TIM_2"/>
    <property type="match status" value="1"/>
</dbReference>
<feature type="binding site" evidence="9">
    <location>
        <position position="174"/>
    </location>
    <ligand>
        <name>substrate</name>
    </ligand>
</feature>
<evidence type="ECO:0000256" key="10">
    <source>
        <dbReference type="RuleBase" id="RU363013"/>
    </source>
</evidence>
<protein>
    <recommendedName>
        <fullName evidence="4 9">Triosephosphate isomerase</fullName>
        <shortName evidence="9">TIM</shortName>
        <shortName evidence="9">TPI</shortName>
        <ecNumber evidence="3 9">5.3.1.1</ecNumber>
    </recommendedName>
    <alternativeName>
        <fullName evidence="9">Triose-phosphate isomerase</fullName>
    </alternativeName>
</protein>
<dbReference type="UniPathway" id="UPA00138"/>
<gene>
    <name evidence="9" type="primary">tpiA</name>
    <name evidence="11" type="ORF">FRW55_00430</name>
</gene>
<feature type="binding site" evidence="9">
    <location>
        <position position="206"/>
    </location>
    <ligand>
        <name>substrate</name>
    </ligand>
</feature>
<keyword evidence="12" id="KW-1185">Reference proteome</keyword>
<keyword evidence="5 9" id="KW-0312">Gluconeogenesis</keyword>
<dbReference type="HAMAP" id="MF_00147_B">
    <property type="entry name" value="TIM_B"/>
    <property type="match status" value="1"/>
</dbReference>
<evidence type="ECO:0000256" key="9">
    <source>
        <dbReference type="HAMAP-Rule" id="MF_00147"/>
    </source>
</evidence>
<evidence type="ECO:0000256" key="4">
    <source>
        <dbReference type="ARBA" id="ARBA00019397"/>
    </source>
</evidence>
<accession>A0A5B8J680</accession>
<evidence type="ECO:0000256" key="2">
    <source>
        <dbReference type="ARBA" id="ARBA00007422"/>
    </source>
</evidence>
<dbReference type="RefSeq" id="WP_146368269.1">
    <property type="nucleotide sequence ID" value="NZ_CP042295.1"/>
</dbReference>
<comment type="pathway">
    <text evidence="9 10">Carbohydrate biosynthesis; gluconeogenesis.</text>
</comment>
<dbReference type="InterPro" id="IPR022896">
    <property type="entry name" value="TrioseP_Isoase_bac/euk"/>
</dbReference>
<keyword evidence="7 9" id="KW-0324">Glycolysis</keyword>
<dbReference type="InterPro" id="IPR013785">
    <property type="entry name" value="Aldolase_TIM"/>
</dbReference>
<dbReference type="SUPFAM" id="SSF51351">
    <property type="entry name" value="Triosephosphate isomerase (TIM)"/>
    <property type="match status" value="1"/>
</dbReference>
<dbReference type="NCBIfam" id="TIGR00419">
    <property type="entry name" value="tim"/>
    <property type="match status" value="1"/>
</dbReference>
<dbReference type="GO" id="GO:0005829">
    <property type="term" value="C:cytosol"/>
    <property type="evidence" value="ECO:0007669"/>
    <property type="project" value="TreeGrafter"/>
</dbReference>
<dbReference type="GO" id="GO:0046166">
    <property type="term" value="P:glyceraldehyde-3-phosphate biosynthetic process"/>
    <property type="evidence" value="ECO:0007669"/>
    <property type="project" value="TreeGrafter"/>
</dbReference>
<comment type="similarity">
    <text evidence="2 9 10">Belongs to the triosephosphate isomerase family.</text>
</comment>
<dbReference type="InterPro" id="IPR020861">
    <property type="entry name" value="Triosephosphate_isomerase_AS"/>
</dbReference>
<dbReference type="GO" id="GO:0019563">
    <property type="term" value="P:glycerol catabolic process"/>
    <property type="evidence" value="ECO:0007669"/>
    <property type="project" value="TreeGrafter"/>
</dbReference>
<dbReference type="PANTHER" id="PTHR21139:SF42">
    <property type="entry name" value="TRIOSEPHOSPHATE ISOMERASE"/>
    <property type="match status" value="1"/>
</dbReference>
<feature type="binding site" evidence="9">
    <location>
        <begin position="9"/>
        <end position="11"/>
    </location>
    <ligand>
        <name>substrate</name>
    </ligand>
</feature>
<dbReference type="Gene3D" id="3.20.20.70">
    <property type="entry name" value="Aldolase class I"/>
    <property type="match status" value="1"/>
</dbReference>
<evidence type="ECO:0000313" key="11">
    <source>
        <dbReference type="EMBL" id="QDY86636.1"/>
    </source>
</evidence>
<reference evidence="11 12" key="1">
    <citation type="journal article" date="2019" name="Microbiol. Resour. Announc.">
        <title>Complete Genome Sequences of Three Mycoplasma anserisalpingitis (Mycoplasma sp. 1220) Strains.</title>
        <authorList>
            <person name="Grozner D."/>
            <person name="Forro B."/>
            <person name="Kovacs A.B."/>
            <person name="Marton S."/>
            <person name="Banyai K."/>
            <person name="Kreizinger Z."/>
            <person name="Sulyok K.M."/>
            <person name="Gyuranecz M."/>
        </authorList>
    </citation>
    <scope>NUCLEOTIDE SEQUENCE [LARGE SCALE GENOMIC DNA]</scope>
    <source>
        <strain evidence="11 12">ATCC:BAA-2147</strain>
    </source>
</reference>
<name>A0A5B8J680_9MOLU</name>
<evidence type="ECO:0000256" key="8">
    <source>
        <dbReference type="ARBA" id="ARBA00023235"/>
    </source>
</evidence>
<evidence type="ECO:0000313" key="12">
    <source>
        <dbReference type="Proteomes" id="UP000318927"/>
    </source>
</evidence>
<dbReference type="Pfam" id="PF00121">
    <property type="entry name" value="TIM"/>
    <property type="match status" value="1"/>
</dbReference>
<dbReference type="EC" id="5.3.1.1" evidence="3 9"/>
<evidence type="ECO:0000256" key="1">
    <source>
        <dbReference type="ARBA" id="ARBA00004680"/>
    </source>
</evidence>
<feature type="active site" description="Electrophile" evidence="9">
    <location>
        <position position="99"/>
    </location>
</feature>
<proteinExistence type="inferred from homology"/>
<dbReference type="CDD" id="cd00311">
    <property type="entry name" value="TIM"/>
    <property type="match status" value="1"/>
</dbReference>
<keyword evidence="6 9" id="KW-0963">Cytoplasm</keyword>
<comment type="pathway">
    <text evidence="1 9 10">Carbohydrate degradation; glycolysis; D-glyceraldehyde 3-phosphate from glycerone phosphate: step 1/1.</text>
</comment>
<dbReference type="PROSITE" id="PS00171">
    <property type="entry name" value="TIM_1"/>
    <property type="match status" value="1"/>
</dbReference>
<comment type="catalytic activity">
    <reaction evidence="9 10">
        <text>D-glyceraldehyde 3-phosphate = dihydroxyacetone phosphate</text>
        <dbReference type="Rhea" id="RHEA:18585"/>
        <dbReference type="ChEBI" id="CHEBI:57642"/>
        <dbReference type="ChEBI" id="CHEBI:59776"/>
        <dbReference type="EC" id="5.3.1.1"/>
    </reaction>
</comment>
<dbReference type="PANTHER" id="PTHR21139">
    <property type="entry name" value="TRIOSEPHOSPHATE ISOMERASE"/>
    <property type="match status" value="1"/>
</dbReference>
<evidence type="ECO:0000256" key="6">
    <source>
        <dbReference type="ARBA" id="ARBA00022490"/>
    </source>
</evidence>
<feature type="active site" description="Proton acceptor" evidence="9">
    <location>
        <position position="168"/>
    </location>
</feature>
<dbReference type="GO" id="GO:0006094">
    <property type="term" value="P:gluconeogenesis"/>
    <property type="evidence" value="ECO:0007669"/>
    <property type="project" value="UniProtKB-UniRule"/>
</dbReference>
<evidence type="ECO:0000256" key="5">
    <source>
        <dbReference type="ARBA" id="ARBA00022432"/>
    </source>
</evidence>
<dbReference type="EMBL" id="CP042295">
    <property type="protein sequence ID" value="QDY86636.1"/>
    <property type="molecule type" value="Genomic_DNA"/>
</dbReference>
<feature type="binding site" evidence="9">
    <location>
        <begin position="227"/>
        <end position="228"/>
    </location>
    <ligand>
        <name>substrate</name>
    </ligand>
</feature>
<sequence>MKNTIIIGNWKMNKTYSESVKYVEDFEKLYKQNSNKIIPNLTFGVAVPFTSLAVSKLNKVNELNFGAQDMSLHEKGAYTSEVSSDMIVDLGAKYVILGHSEVRSYHCETDEIVNQKAKLAIAKGLTPIVCVGETLEEYESGRTKEVVAQQLALSLKDLDLSKIVLAYEPIWAIGTGKVATPEIAEDVCKFIKEKTSKDLIVQYGGSVSPKNIKELHDQPSIDGFLVGGASLEPESFLALLTLGK</sequence>